<dbReference type="RefSeq" id="WP_008489031.1">
    <property type="nucleotide sequence ID" value="NZ_AMRG01000010.1"/>
</dbReference>
<dbReference type="InterPro" id="IPR007848">
    <property type="entry name" value="Small_mtfrase_dom"/>
</dbReference>
<dbReference type="GO" id="GO:0032259">
    <property type="term" value="P:methylation"/>
    <property type="evidence" value="ECO:0007669"/>
    <property type="project" value="UniProtKB-KW"/>
</dbReference>
<name>K2JHS6_9GAMM</name>
<dbReference type="PANTHER" id="PTHR45875">
    <property type="entry name" value="METHYLTRANSFERASE N6AMT1"/>
    <property type="match status" value="1"/>
</dbReference>
<feature type="domain" description="Methyltransferase small" evidence="4">
    <location>
        <begin position="30"/>
        <end position="180"/>
    </location>
</feature>
<dbReference type="InterPro" id="IPR052190">
    <property type="entry name" value="Euk-Arch_PrmC-MTase"/>
</dbReference>
<dbReference type="Pfam" id="PF05175">
    <property type="entry name" value="MTS"/>
    <property type="match status" value="1"/>
</dbReference>
<keyword evidence="6" id="KW-1185">Reference proteome</keyword>
<dbReference type="STRING" id="740709.A10D4_08854"/>
<dbReference type="Gene3D" id="3.40.50.150">
    <property type="entry name" value="Vaccinia Virus protein VP39"/>
    <property type="match status" value="1"/>
</dbReference>
<dbReference type="SUPFAM" id="SSF53335">
    <property type="entry name" value="S-adenosyl-L-methionine-dependent methyltransferases"/>
    <property type="match status" value="1"/>
</dbReference>
<proteinExistence type="predicted"/>
<keyword evidence="3" id="KW-0949">S-adenosyl-L-methionine</keyword>
<dbReference type="GO" id="GO:0008276">
    <property type="term" value="F:protein methyltransferase activity"/>
    <property type="evidence" value="ECO:0007669"/>
    <property type="project" value="TreeGrafter"/>
</dbReference>
<keyword evidence="1 5" id="KW-0489">Methyltransferase</keyword>
<evidence type="ECO:0000313" key="5">
    <source>
        <dbReference type="EMBL" id="EKE82936.1"/>
    </source>
</evidence>
<dbReference type="GO" id="GO:0035657">
    <property type="term" value="C:eRF1 methyltransferase complex"/>
    <property type="evidence" value="ECO:0007669"/>
    <property type="project" value="TreeGrafter"/>
</dbReference>
<accession>K2JHS6</accession>
<evidence type="ECO:0000256" key="1">
    <source>
        <dbReference type="ARBA" id="ARBA00022603"/>
    </source>
</evidence>
<evidence type="ECO:0000313" key="6">
    <source>
        <dbReference type="Proteomes" id="UP000014115"/>
    </source>
</evidence>
<dbReference type="EMBL" id="AMRG01000010">
    <property type="protein sequence ID" value="EKE82936.1"/>
    <property type="molecule type" value="Genomic_DNA"/>
</dbReference>
<organism evidence="5 6">
    <name type="scientific">Idiomarina xiamenensis 10-D-4</name>
    <dbReference type="NCBI Taxonomy" id="740709"/>
    <lineage>
        <taxon>Bacteria</taxon>
        <taxon>Pseudomonadati</taxon>
        <taxon>Pseudomonadota</taxon>
        <taxon>Gammaproteobacteria</taxon>
        <taxon>Alteromonadales</taxon>
        <taxon>Idiomarinaceae</taxon>
        <taxon>Idiomarina</taxon>
    </lineage>
</organism>
<evidence type="ECO:0000256" key="3">
    <source>
        <dbReference type="ARBA" id="ARBA00022691"/>
    </source>
</evidence>
<dbReference type="OrthoDB" id="5383291at2"/>
<dbReference type="PATRIC" id="fig|740709.3.peg.1793"/>
<gene>
    <name evidence="5" type="ORF">A10D4_08854</name>
</gene>
<protein>
    <submittedName>
        <fullName evidence="5">Methylase</fullName>
    </submittedName>
</protein>
<sequence>MASIKHYQVQQTSIELALAETVFEPSQHGRLFAEHLPINNGERVIDIGCGAGILAIYAALQGAQVWATDISADAVALTEANARRNGVSVMGHAGGFFAGLSEKLDVIVANLPQEIVASQHASQLGAAAMAIDGGQRGNDLVLELLRQAPDYMHPESRLYLPLHTLSDYQHTLTQALRRYHVSLVAMNDLPVKAFVTDNLTFYQELAQAGVMRIFERNDVWYSTVYVIELRLKKSENR</sequence>
<evidence type="ECO:0000259" key="4">
    <source>
        <dbReference type="Pfam" id="PF05175"/>
    </source>
</evidence>
<reference evidence="5 6" key="1">
    <citation type="journal article" date="2012" name="J. Bacteriol.">
        <title>Genome Sequence of Idiomarina xiamenensis Type Strain 10-D-4.</title>
        <authorList>
            <person name="Lai Q."/>
            <person name="Wang L."/>
            <person name="Wang W."/>
            <person name="Shao Z."/>
        </authorList>
    </citation>
    <scope>NUCLEOTIDE SEQUENCE [LARGE SCALE GENOMIC DNA]</scope>
    <source>
        <strain evidence="5 6">10-D-4</strain>
    </source>
</reference>
<evidence type="ECO:0000256" key="2">
    <source>
        <dbReference type="ARBA" id="ARBA00022679"/>
    </source>
</evidence>
<comment type="caution">
    <text evidence="5">The sequence shown here is derived from an EMBL/GenBank/DDBJ whole genome shotgun (WGS) entry which is preliminary data.</text>
</comment>
<dbReference type="PANTHER" id="PTHR45875:SF1">
    <property type="entry name" value="METHYLTRANSFERASE N6AMT1"/>
    <property type="match status" value="1"/>
</dbReference>
<dbReference type="CDD" id="cd02440">
    <property type="entry name" value="AdoMet_MTases"/>
    <property type="match status" value="1"/>
</dbReference>
<dbReference type="InterPro" id="IPR029063">
    <property type="entry name" value="SAM-dependent_MTases_sf"/>
</dbReference>
<keyword evidence="2" id="KW-0808">Transferase</keyword>
<dbReference type="AlphaFoldDB" id="K2JHS6"/>
<dbReference type="Proteomes" id="UP000014115">
    <property type="component" value="Unassembled WGS sequence"/>
</dbReference>
<dbReference type="eggNOG" id="COG2890">
    <property type="taxonomic scope" value="Bacteria"/>
</dbReference>
<dbReference type="GO" id="GO:0008757">
    <property type="term" value="F:S-adenosylmethionine-dependent methyltransferase activity"/>
    <property type="evidence" value="ECO:0007669"/>
    <property type="project" value="TreeGrafter"/>
</dbReference>